<reference evidence="1" key="1">
    <citation type="submission" date="2022-12" db="EMBL/GenBank/DDBJ databases">
        <authorList>
            <person name="Petersen C."/>
        </authorList>
    </citation>
    <scope>NUCLEOTIDE SEQUENCE</scope>
    <source>
        <strain evidence="1">IBT 3081</strain>
    </source>
</reference>
<comment type="caution">
    <text evidence="1">The sequence shown here is derived from an EMBL/GenBank/DDBJ whole genome shotgun (WGS) entry which is preliminary data.</text>
</comment>
<dbReference type="GeneID" id="81466196"/>
<accession>A0A9W9UXB1</accession>
<reference evidence="1" key="2">
    <citation type="journal article" date="2023" name="IMA Fungus">
        <title>Comparative genomic study of the Penicillium genus elucidates a diverse pangenome and 15 lateral gene transfer events.</title>
        <authorList>
            <person name="Petersen C."/>
            <person name="Sorensen T."/>
            <person name="Nielsen M.R."/>
            <person name="Sondergaard T.E."/>
            <person name="Sorensen J.L."/>
            <person name="Fitzpatrick D.A."/>
            <person name="Frisvad J.C."/>
            <person name="Nielsen K.L."/>
        </authorList>
    </citation>
    <scope>NUCLEOTIDE SEQUENCE</scope>
    <source>
        <strain evidence="1">IBT 3081</strain>
    </source>
</reference>
<dbReference type="AlphaFoldDB" id="A0A9W9UXB1"/>
<sequence>MGIGTGGTDSVIRAEDLLQTIGWAGNERIPLAIAGFQAANNTRSRAIIGLTDAFTRNVILGKEADKRERICVVDKVGLRLDTDVDRKRMVNGVVIR</sequence>
<dbReference type="RefSeq" id="XP_056575585.1">
    <property type="nucleotide sequence ID" value="XM_056727013.1"/>
</dbReference>
<protein>
    <submittedName>
        <fullName evidence="1">Uncharacterized protein</fullName>
    </submittedName>
</protein>
<evidence type="ECO:0000313" key="1">
    <source>
        <dbReference type="EMBL" id="KAJ5360099.1"/>
    </source>
</evidence>
<gene>
    <name evidence="1" type="ORF">N7517_009290</name>
</gene>
<organism evidence="1 2">
    <name type="scientific">Penicillium concentricum</name>
    <dbReference type="NCBI Taxonomy" id="293559"/>
    <lineage>
        <taxon>Eukaryota</taxon>
        <taxon>Fungi</taxon>
        <taxon>Dikarya</taxon>
        <taxon>Ascomycota</taxon>
        <taxon>Pezizomycotina</taxon>
        <taxon>Eurotiomycetes</taxon>
        <taxon>Eurotiomycetidae</taxon>
        <taxon>Eurotiales</taxon>
        <taxon>Aspergillaceae</taxon>
        <taxon>Penicillium</taxon>
    </lineage>
</organism>
<dbReference type="EMBL" id="JAPZBT010000004">
    <property type="protein sequence ID" value="KAJ5360099.1"/>
    <property type="molecule type" value="Genomic_DNA"/>
</dbReference>
<keyword evidence="2" id="KW-1185">Reference proteome</keyword>
<proteinExistence type="predicted"/>
<dbReference type="Proteomes" id="UP001147752">
    <property type="component" value="Unassembled WGS sequence"/>
</dbReference>
<evidence type="ECO:0000313" key="2">
    <source>
        <dbReference type="Proteomes" id="UP001147752"/>
    </source>
</evidence>
<name>A0A9W9UXB1_9EURO</name>